<sequence length="294" mass="33747">MHTSLLRLESTSSLPYRKLLEAETLSVDAEFKYPRVFNAKQTWDFKFRLTKCCCWLVWDHQRFVTDLINEFVGDTAADLVSFIPYTVNIDFDVSDSFEEEWHEIWRTESIICIIDYTYHPTVPRIASDLPLHVLQEFLPKPVEHPKDLPPDKMNVKLEIGGSEVMFTGSLIKCVIELKNNYFGLYDSVVGSQPGRPCESEETLKYRQMRISVDGVQLALTDENNAITLTVDPIRFTLCNAHEKRFTEHICVRIPQVKALQLFHPADSPTWIECARASISGVSLDVEVVTFIKLA</sequence>
<dbReference type="PANTHER" id="PTHR31640:SF1">
    <property type="entry name" value="BRIDGE-LIKE LIPID TRANSFER PROTEIN FAMILY MEMBER 1"/>
    <property type="match status" value="1"/>
</dbReference>
<dbReference type="GO" id="GO:0048488">
    <property type="term" value="P:synaptic vesicle endocytosis"/>
    <property type="evidence" value="ECO:0007669"/>
    <property type="project" value="TreeGrafter"/>
</dbReference>
<dbReference type="PANTHER" id="PTHR31640">
    <property type="entry name" value="TRANSMEMBRANE PROTEIN KIAA1109"/>
    <property type="match status" value="1"/>
</dbReference>
<name>A0A2G9UQZ2_TELCI</name>
<gene>
    <name evidence="1" type="ORF">TELCIR_05423</name>
</gene>
<dbReference type="Proteomes" id="UP000230423">
    <property type="component" value="Unassembled WGS sequence"/>
</dbReference>
<organism evidence="1 2">
    <name type="scientific">Teladorsagia circumcincta</name>
    <name type="common">Brown stomach worm</name>
    <name type="synonym">Ostertagia circumcincta</name>
    <dbReference type="NCBI Taxonomy" id="45464"/>
    <lineage>
        <taxon>Eukaryota</taxon>
        <taxon>Metazoa</taxon>
        <taxon>Ecdysozoa</taxon>
        <taxon>Nematoda</taxon>
        <taxon>Chromadorea</taxon>
        <taxon>Rhabditida</taxon>
        <taxon>Rhabditina</taxon>
        <taxon>Rhabditomorpha</taxon>
        <taxon>Strongyloidea</taxon>
        <taxon>Trichostrongylidae</taxon>
        <taxon>Teladorsagia</taxon>
    </lineage>
</organism>
<evidence type="ECO:0000313" key="2">
    <source>
        <dbReference type="Proteomes" id="UP000230423"/>
    </source>
</evidence>
<keyword evidence="2" id="KW-1185">Reference proteome</keyword>
<reference evidence="1 2" key="1">
    <citation type="submission" date="2015-09" db="EMBL/GenBank/DDBJ databases">
        <title>Draft genome of the parasitic nematode Teladorsagia circumcincta isolate WARC Sus (inbred).</title>
        <authorList>
            <person name="Mitreva M."/>
        </authorList>
    </citation>
    <scope>NUCLEOTIDE SEQUENCE [LARGE SCALE GENOMIC DNA]</scope>
    <source>
        <strain evidence="1 2">S</strain>
    </source>
</reference>
<dbReference type="AlphaFoldDB" id="A0A2G9UQZ2"/>
<accession>A0A2G9UQZ2</accession>
<proteinExistence type="predicted"/>
<dbReference type="InterPro" id="IPR033616">
    <property type="entry name" value="BLTP1"/>
</dbReference>
<dbReference type="GO" id="GO:0098793">
    <property type="term" value="C:presynapse"/>
    <property type="evidence" value="ECO:0007669"/>
    <property type="project" value="GOC"/>
</dbReference>
<evidence type="ECO:0000313" key="1">
    <source>
        <dbReference type="EMBL" id="PIO72637.1"/>
    </source>
</evidence>
<dbReference type="EMBL" id="KZ345629">
    <property type="protein sequence ID" value="PIO72637.1"/>
    <property type="molecule type" value="Genomic_DNA"/>
</dbReference>
<protein>
    <submittedName>
        <fullName evidence="1">Uncharacterized protein</fullName>
    </submittedName>
</protein>
<dbReference type="OrthoDB" id="10051416at2759"/>